<comment type="subcellular location">
    <subcellularLocation>
        <location evidence="3">Cytoplasm</location>
    </subcellularLocation>
</comment>
<dbReference type="InterPro" id="IPR005467">
    <property type="entry name" value="His_kinase_dom"/>
</dbReference>
<dbReference type="Pfam" id="PF00072">
    <property type="entry name" value="Response_reg"/>
    <property type="match status" value="1"/>
</dbReference>
<evidence type="ECO:0000256" key="9">
    <source>
        <dbReference type="ARBA" id="ARBA00022723"/>
    </source>
</evidence>
<evidence type="ECO:0000256" key="1">
    <source>
        <dbReference type="ARBA" id="ARBA00000085"/>
    </source>
</evidence>
<dbReference type="PRINTS" id="PR00344">
    <property type="entry name" value="BCTRLSENSOR"/>
</dbReference>
<comment type="caution">
    <text evidence="20">The sequence shown here is derived from an EMBL/GenBank/DDBJ whole genome shotgun (WGS) entry which is preliminary data.</text>
</comment>
<feature type="domain" description="Response regulatory" evidence="19">
    <location>
        <begin position="11"/>
        <end position="128"/>
    </location>
</feature>
<keyword evidence="6" id="KW-0004">4Fe-4S</keyword>
<dbReference type="InterPro" id="IPR011712">
    <property type="entry name" value="Sig_transdc_His_kin_sub3_dim/P"/>
</dbReference>
<feature type="coiled-coil region" evidence="17">
    <location>
        <begin position="129"/>
        <end position="163"/>
    </location>
</feature>
<dbReference type="EC" id="2.7.13.3" evidence="4"/>
<dbReference type="PANTHER" id="PTHR24421:SF59">
    <property type="entry name" value="OXYGEN SENSOR HISTIDINE KINASE NREB"/>
    <property type="match status" value="1"/>
</dbReference>
<dbReference type="SMART" id="SM00448">
    <property type="entry name" value="REC"/>
    <property type="match status" value="1"/>
</dbReference>
<keyword evidence="11" id="KW-0408">Iron</keyword>
<dbReference type="InterPro" id="IPR011006">
    <property type="entry name" value="CheY-like_superfamily"/>
</dbReference>
<reference evidence="20 21" key="1">
    <citation type="submission" date="2023-02" db="EMBL/GenBank/DDBJ databases">
        <title>Bacterial whole genome sequence for Curvibacter sp. HBC28.</title>
        <authorList>
            <person name="Le V."/>
            <person name="Ko S.-R."/>
            <person name="Ahn C.-Y."/>
            <person name="Oh H.-M."/>
        </authorList>
    </citation>
    <scope>NUCLEOTIDE SEQUENCE [LARGE SCALE GENOMIC DNA]</scope>
    <source>
        <strain evidence="20 21">HBC28</strain>
    </source>
</reference>
<keyword evidence="17" id="KW-0175">Coiled coil</keyword>
<feature type="modified residue" description="4-aspartylphosphate" evidence="16">
    <location>
        <position position="61"/>
    </location>
</feature>
<evidence type="ECO:0000256" key="11">
    <source>
        <dbReference type="ARBA" id="ARBA00023004"/>
    </source>
</evidence>
<dbReference type="InterPro" id="IPR004358">
    <property type="entry name" value="Sig_transdc_His_kin-like_C"/>
</dbReference>
<evidence type="ECO:0000256" key="10">
    <source>
        <dbReference type="ARBA" id="ARBA00022777"/>
    </source>
</evidence>
<evidence type="ECO:0000256" key="15">
    <source>
        <dbReference type="ARBA" id="ARBA00030800"/>
    </source>
</evidence>
<keyword evidence="10 20" id="KW-0418">Kinase</keyword>
<dbReference type="Proteomes" id="UP001528672">
    <property type="component" value="Unassembled WGS sequence"/>
</dbReference>
<accession>A0ABT5MJ67</accession>
<dbReference type="EMBL" id="JAQSIO010000008">
    <property type="protein sequence ID" value="MDD0816607.1"/>
    <property type="molecule type" value="Genomic_DNA"/>
</dbReference>
<dbReference type="InterPro" id="IPR036890">
    <property type="entry name" value="HATPase_C_sf"/>
</dbReference>
<evidence type="ECO:0000256" key="6">
    <source>
        <dbReference type="ARBA" id="ARBA00022485"/>
    </source>
</evidence>
<dbReference type="Gene3D" id="3.40.50.2300">
    <property type="match status" value="1"/>
</dbReference>
<keyword evidence="7" id="KW-0963">Cytoplasm</keyword>
<evidence type="ECO:0000256" key="7">
    <source>
        <dbReference type="ARBA" id="ARBA00022490"/>
    </source>
</evidence>
<dbReference type="InterPro" id="IPR050482">
    <property type="entry name" value="Sensor_HK_TwoCompSys"/>
</dbReference>
<name>A0ABT5MJ67_9BURK</name>
<evidence type="ECO:0000256" key="14">
    <source>
        <dbReference type="ARBA" id="ARBA00024827"/>
    </source>
</evidence>
<dbReference type="CDD" id="cd16917">
    <property type="entry name" value="HATPase_UhpB-NarQ-NarX-like"/>
    <property type="match status" value="1"/>
</dbReference>
<evidence type="ECO:0000256" key="5">
    <source>
        <dbReference type="ARBA" id="ARBA00017322"/>
    </source>
</evidence>
<keyword evidence="8" id="KW-0808">Transferase</keyword>
<evidence type="ECO:0000259" key="18">
    <source>
        <dbReference type="PROSITE" id="PS50109"/>
    </source>
</evidence>
<dbReference type="Gene3D" id="1.20.5.1930">
    <property type="match status" value="1"/>
</dbReference>
<evidence type="ECO:0000256" key="12">
    <source>
        <dbReference type="ARBA" id="ARBA00023012"/>
    </source>
</evidence>
<keyword evidence="16" id="KW-0597">Phosphoprotein</keyword>
<dbReference type="PROSITE" id="PS50110">
    <property type="entry name" value="RESPONSE_REGULATORY"/>
    <property type="match status" value="1"/>
</dbReference>
<dbReference type="InterPro" id="IPR001789">
    <property type="entry name" value="Sig_transdc_resp-reg_receiver"/>
</dbReference>
<dbReference type="Pfam" id="PF02518">
    <property type="entry name" value="HATPase_c"/>
    <property type="match status" value="1"/>
</dbReference>
<dbReference type="PROSITE" id="PS50109">
    <property type="entry name" value="HIS_KIN"/>
    <property type="match status" value="1"/>
</dbReference>
<dbReference type="RefSeq" id="WP_273928508.1">
    <property type="nucleotide sequence ID" value="NZ_JAQSIN010000006.1"/>
</dbReference>
<keyword evidence="9" id="KW-0479">Metal-binding</keyword>
<dbReference type="Pfam" id="PF07730">
    <property type="entry name" value="HisKA_3"/>
    <property type="match status" value="1"/>
</dbReference>
<comment type="catalytic activity">
    <reaction evidence="1">
        <text>ATP + protein L-histidine = ADP + protein N-phospho-L-histidine.</text>
        <dbReference type="EC" id="2.7.13.3"/>
    </reaction>
</comment>
<protein>
    <recommendedName>
        <fullName evidence="5">Oxygen sensor histidine kinase NreB</fullName>
        <ecNumber evidence="4">2.7.13.3</ecNumber>
    </recommendedName>
    <alternativeName>
        <fullName evidence="15">Nitrogen regulation protein B</fullName>
    </alternativeName>
</protein>
<gene>
    <name evidence="20" type="ORF">PSQ39_18350</name>
</gene>
<evidence type="ECO:0000256" key="17">
    <source>
        <dbReference type="SAM" id="Coils"/>
    </source>
</evidence>
<dbReference type="SMART" id="SM00387">
    <property type="entry name" value="HATPase_c"/>
    <property type="match status" value="1"/>
</dbReference>
<dbReference type="PANTHER" id="PTHR24421">
    <property type="entry name" value="NITRATE/NITRITE SENSOR PROTEIN NARX-RELATED"/>
    <property type="match status" value="1"/>
</dbReference>
<keyword evidence="21" id="KW-1185">Reference proteome</keyword>
<evidence type="ECO:0000256" key="16">
    <source>
        <dbReference type="PROSITE-ProRule" id="PRU00169"/>
    </source>
</evidence>
<dbReference type="SUPFAM" id="SSF55874">
    <property type="entry name" value="ATPase domain of HSP90 chaperone/DNA topoisomerase II/histidine kinase"/>
    <property type="match status" value="1"/>
</dbReference>
<evidence type="ECO:0000313" key="21">
    <source>
        <dbReference type="Proteomes" id="UP001528672"/>
    </source>
</evidence>
<comment type="cofactor">
    <cofactor evidence="2">
        <name>[4Fe-4S] cluster</name>
        <dbReference type="ChEBI" id="CHEBI:49883"/>
    </cofactor>
</comment>
<proteinExistence type="predicted"/>
<evidence type="ECO:0000256" key="8">
    <source>
        <dbReference type="ARBA" id="ARBA00022679"/>
    </source>
</evidence>
<evidence type="ECO:0000256" key="4">
    <source>
        <dbReference type="ARBA" id="ARBA00012438"/>
    </source>
</evidence>
<evidence type="ECO:0000256" key="13">
    <source>
        <dbReference type="ARBA" id="ARBA00023014"/>
    </source>
</evidence>
<evidence type="ECO:0000256" key="3">
    <source>
        <dbReference type="ARBA" id="ARBA00004496"/>
    </source>
</evidence>
<comment type="function">
    <text evidence="14">Member of the two-component regulatory system NreB/NreC involved in the control of dissimilatory nitrate/nitrite reduction in response to oxygen. NreB functions as a direct oxygen sensor histidine kinase which is autophosphorylated, in the absence of oxygen, probably at the conserved histidine residue, and transfers its phosphate group probably to a conserved aspartate residue of NreC. NreB/NreC activates the expression of the nitrate (narGHJI) and nitrite (nir) reductase operons, as well as the putative nitrate transporter gene narT.</text>
</comment>
<keyword evidence="13" id="KW-0411">Iron-sulfur</keyword>
<dbReference type="GO" id="GO:0016301">
    <property type="term" value="F:kinase activity"/>
    <property type="evidence" value="ECO:0007669"/>
    <property type="project" value="UniProtKB-KW"/>
</dbReference>
<keyword evidence="12" id="KW-0902">Two-component regulatory system</keyword>
<organism evidence="20 21">
    <name type="scientific">Curvibacter microcysteis</name>
    <dbReference type="NCBI Taxonomy" id="3026419"/>
    <lineage>
        <taxon>Bacteria</taxon>
        <taxon>Pseudomonadati</taxon>
        <taxon>Pseudomonadota</taxon>
        <taxon>Betaproteobacteria</taxon>
        <taxon>Burkholderiales</taxon>
        <taxon>Comamonadaceae</taxon>
        <taxon>Curvibacter</taxon>
    </lineage>
</organism>
<sequence length="373" mass="40695">MSIESNCPPLRILHLEDSKVDHELACMALRRASLNFLIERVETLHDFDEALARRPDIVLADYQLPGFTALDAWQQVVKAGLAGRIPVVLLSGAIGEAAAVQAIQQGIADYLLKDSMAKLAHTVSRALEVSQARREREQASLELAASERRLAELAEHLQSSIEQERAAIAREIHDDIGGALTAVKFDLAWLSRHSPDEASSAHLRAATDMLQHALGASQRIMLNLRPPILDQGLVPALQWLADSFSRRTGIPARLQVRMARSEASRDIQLVAYRTAQEALTNITKYADCSRVEMDISEDSSALTLEIADNGRGIDPAELAKPRSFGLKGLKERARMAGGWLDVSSQPGRGTAITLTVPMTSTTPPALPSEEETP</sequence>
<dbReference type="SUPFAM" id="SSF52172">
    <property type="entry name" value="CheY-like"/>
    <property type="match status" value="1"/>
</dbReference>
<dbReference type="Gene3D" id="3.30.565.10">
    <property type="entry name" value="Histidine kinase-like ATPase, C-terminal domain"/>
    <property type="match status" value="1"/>
</dbReference>
<evidence type="ECO:0000256" key="2">
    <source>
        <dbReference type="ARBA" id="ARBA00001966"/>
    </source>
</evidence>
<evidence type="ECO:0000313" key="20">
    <source>
        <dbReference type="EMBL" id="MDD0816607.1"/>
    </source>
</evidence>
<evidence type="ECO:0000259" key="19">
    <source>
        <dbReference type="PROSITE" id="PS50110"/>
    </source>
</evidence>
<feature type="domain" description="Histidine kinase" evidence="18">
    <location>
        <begin position="273"/>
        <end position="360"/>
    </location>
</feature>
<dbReference type="InterPro" id="IPR003594">
    <property type="entry name" value="HATPase_dom"/>
</dbReference>